<comment type="caution">
    <text evidence="1">The sequence shown here is derived from an EMBL/GenBank/DDBJ whole genome shotgun (WGS) entry which is preliminary data.</text>
</comment>
<protein>
    <recommendedName>
        <fullName evidence="3">Calcineurin-like phosphoesterase domain-containing protein</fullName>
    </recommendedName>
</protein>
<evidence type="ECO:0000313" key="1">
    <source>
        <dbReference type="EMBL" id="MDM5455406.1"/>
    </source>
</evidence>
<dbReference type="RefSeq" id="WP_289321077.1">
    <property type="nucleotide sequence ID" value="NZ_JAUCEY010000008.1"/>
</dbReference>
<sequence>MERDPKIDDEVDVIFAGHSHEYANTVVAGKLIVQAYSNGKAFSQVNLEMDPHTKNIVKLPQDWFIEWVEKLNEK</sequence>
<dbReference type="AlphaFoldDB" id="A0AAW7IVE8"/>
<reference evidence="1" key="1">
    <citation type="submission" date="2023-06" db="EMBL/GenBank/DDBJ databases">
        <title>Comparative genomics of Bacillaceae isolates and their secondary metabolite potential.</title>
        <authorList>
            <person name="Song L."/>
            <person name="Nielsen L.J."/>
            <person name="Mohite O."/>
            <person name="Xu X."/>
            <person name="Weber T."/>
            <person name="Kovacs A.T."/>
        </authorList>
    </citation>
    <scope>NUCLEOTIDE SEQUENCE</scope>
    <source>
        <strain evidence="1">D8_B_37</strain>
    </source>
</reference>
<evidence type="ECO:0000313" key="2">
    <source>
        <dbReference type="Proteomes" id="UP001234602"/>
    </source>
</evidence>
<proteinExistence type="predicted"/>
<accession>A0AAW7IVE8</accession>
<organism evidence="1 2">
    <name type="scientific">Peribacillus simplex</name>
    <dbReference type="NCBI Taxonomy" id="1478"/>
    <lineage>
        <taxon>Bacteria</taxon>
        <taxon>Bacillati</taxon>
        <taxon>Bacillota</taxon>
        <taxon>Bacilli</taxon>
        <taxon>Bacillales</taxon>
        <taxon>Bacillaceae</taxon>
        <taxon>Peribacillus</taxon>
    </lineage>
</organism>
<gene>
    <name evidence="1" type="ORF">QUF89_25305</name>
</gene>
<dbReference type="SUPFAM" id="SSF56300">
    <property type="entry name" value="Metallo-dependent phosphatases"/>
    <property type="match status" value="1"/>
</dbReference>
<name>A0AAW7IVE8_9BACI</name>
<dbReference type="Gene3D" id="3.60.21.10">
    <property type="match status" value="1"/>
</dbReference>
<dbReference type="Proteomes" id="UP001234602">
    <property type="component" value="Unassembled WGS sequence"/>
</dbReference>
<evidence type="ECO:0008006" key="3">
    <source>
        <dbReference type="Google" id="ProtNLM"/>
    </source>
</evidence>
<dbReference type="InterPro" id="IPR029052">
    <property type="entry name" value="Metallo-depent_PP-like"/>
</dbReference>
<dbReference type="EMBL" id="JAUCEY010000008">
    <property type="protein sequence ID" value="MDM5455406.1"/>
    <property type="molecule type" value="Genomic_DNA"/>
</dbReference>